<sequence length="75" mass="8293">MFNPSSGTDSRELTFAHLSVAVLEANDQIIEPLQVRTFHGSCEFYLVEVTTFGKYGIPDDAGKARKCFTQLIPAL</sequence>
<accession>A0A0C9YGI7</accession>
<gene>
    <name evidence="1" type="ORF">PISMIDRAFT_678500</name>
</gene>
<protein>
    <submittedName>
        <fullName evidence="1">Uncharacterized protein</fullName>
    </submittedName>
</protein>
<dbReference type="AlphaFoldDB" id="A0A0C9YGI7"/>
<reference evidence="2" key="2">
    <citation type="submission" date="2015-01" db="EMBL/GenBank/DDBJ databases">
        <title>Evolutionary Origins and Diversification of the Mycorrhizal Mutualists.</title>
        <authorList>
            <consortium name="DOE Joint Genome Institute"/>
            <consortium name="Mycorrhizal Genomics Consortium"/>
            <person name="Kohler A."/>
            <person name="Kuo A."/>
            <person name="Nagy L.G."/>
            <person name="Floudas D."/>
            <person name="Copeland A."/>
            <person name="Barry K.W."/>
            <person name="Cichocki N."/>
            <person name="Veneault-Fourrey C."/>
            <person name="LaButti K."/>
            <person name="Lindquist E.A."/>
            <person name="Lipzen A."/>
            <person name="Lundell T."/>
            <person name="Morin E."/>
            <person name="Murat C."/>
            <person name="Riley R."/>
            <person name="Ohm R."/>
            <person name="Sun H."/>
            <person name="Tunlid A."/>
            <person name="Henrissat B."/>
            <person name="Grigoriev I.V."/>
            <person name="Hibbett D.S."/>
            <person name="Martin F."/>
        </authorList>
    </citation>
    <scope>NUCLEOTIDE SEQUENCE [LARGE SCALE GENOMIC DNA]</scope>
    <source>
        <strain evidence="2">441</strain>
    </source>
</reference>
<keyword evidence="2" id="KW-1185">Reference proteome</keyword>
<dbReference type="EMBL" id="KN833720">
    <property type="protein sequence ID" value="KIK24020.1"/>
    <property type="molecule type" value="Genomic_DNA"/>
</dbReference>
<evidence type="ECO:0000313" key="2">
    <source>
        <dbReference type="Proteomes" id="UP000054018"/>
    </source>
</evidence>
<proteinExistence type="predicted"/>
<name>A0A0C9YGI7_9AGAM</name>
<evidence type="ECO:0000313" key="1">
    <source>
        <dbReference type="EMBL" id="KIK24020.1"/>
    </source>
</evidence>
<reference evidence="1 2" key="1">
    <citation type="submission" date="2014-04" db="EMBL/GenBank/DDBJ databases">
        <authorList>
            <consortium name="DOE Joint Genome Institute"/>
            <person name="Kuo A."/>
            <person name="Kohler A."/>
            <person name="Costa M.D."/>
            <person name="Nagy L.G."/>
            <person name="Floudas D."/>
            <person name="Copeland A."/>
            <person name="Barry K.W."/>
            <person name="Cichocki N."/>
            <person name="Veneault-Fourrey C."/>
            <person name="LaButti K."/>
            <person name="Lindquist E.A."/>
            <person name="Lipzen A."/>
            <person name="Lundell T."/>
            <person name="Morin E."/>
            <person name="Murat C."/>
            <person name="Sun H."/>
            <person name="Tunlid A."/>
            <person name="Henrissat B."/>
            <person name="Grigoriev I.V."/>
            <person name="Hibbett D.S."/>
            <person name="Martin F."/>
            <person name="Nordberg H.P."/>
            <person name="Cantor M.N."/>
            <person name="Hua S.X."/>
        </authorList>
    </citation>
    <scope>NUCLEOTIDE SEQUENCE [LARGE SCALE GENOMIC DNA]</scope>
    <source>
        <strain evidence="1 2">441</strain>
    </source>
</reference>
<dbReference type="HOGENOM" id="CLU_2672007_0_0_1"/>
<dbReference type="Proteomes" id="UP000054018">
    <property type="component" value="Unassembled WGS sequence"/>
</dbReference>
<organism evidence="1 2">
    <name type="scientific">Pisolithus microcarpus 441</name>
    <dbReference type="NCBI Taxonomy" id="765257"/>
    <lineage>
        <taxon>Eukaryota</taxon>
        <taxon>Fungi</taxon>
        <taxon>Dikarya</taxon>
        <taxon>Basidiomycota</taxon>
        <taxon>Agaricomycotina</taxon>
        <taxon>Agaricomycetes</taxon>
        <taxon>Agaricomycetidae</taxon>
        <taxon>Boletales</taxon>
        <taxon>Sclerodermatineae</taxon>
        <taxon>Pisolithaceae</taxon>
        <taxon>Pisolithus</taxon>
    </lineage>
</organism>